<feature type="transmembrane region" description="Helical" evidence="1">
    <location>
        <begin position="12"/>
        <end position="32"/>
    </location>
</feature>
<dbReference type="AlphaFoldDB" id="A0AAD9UR98"/>
<evidence type="ECO:0000313" key="3">
    <source>
        <dbReference type="Proteomes" id="UP001249851"/>
    </source>
</evidence>
<comment type="caution">
    <text evidence="2">The sequence shown here is derived from an EMBL/GenBank/DDBJ whole genome shotgun (WGS) entry which is preliminary data.</text>
</comment>
<sequence length="313" mass="35599">MRMHHVLEVWLTLLKITEIMELVTFCMWLSLYQTLIHDVVILIFDHHSYLLVIAAMRLELNNICLTYSHLLPVQTLRNVVMFIFLVIKAFKAKLVFCYKTYWYRKASYIHAAAKNSLAIGQNETFWDKQLTQHYISKMRTDYTTACNIRVKFLRASLHDPGLDTDPVWQSDVQSSGDSIAKLTFFFPHALRSPAPFSLESAWARTLNRKKNGVQTIPGQMGHCLHEEIEEISTLLAGSTRVSRRVTRQGGLTRLDYRFYVNAYKHLTAKGLPAAVIQLGMSCAGFLGNGVKLGSSGLFSLLSATYKEIDISVT</sequence>
<proteinExistence type="predicted"/>
<dbReference type="Proteomes" id="UP001249851">
    <property type="component" value="Unassembled WGS sequence"/>
</dbReference>
<name>A0AAD9UR98_ACRCE</name>
<keyword evidence="1" id="KW-0472">Membrane</keyword>
<evidence type="ECO:0000313" key="2">
    <source>
        <dbReference type="EMBL" id="KAK2546918.1"/>
    </source>
</evidence>
<reference evidence="2" key="2">
    <citation type="journal article" date="2023" name="Science">
        <title>Genomic signatures of disease resistance in endangered staghorn corals.</title>
        <authorList>
            <person name="Vollmer S.V."/>
            <person name="Selwyn J.D."/>
            <person name="Despard B.A."/>
            <person name="Roesel C.L."/>
        </authorList>
    </citation>
    <scope>NUCLEOTIDE SEQUENCE</scope>
    <source>
        <strain evidence="2">K2</strain>
    </source>
</reference>
<feature type="transmembrane region" description="Helical" evidence="1">
    <location>
        <begin position="78"/>
        <end position="98"/>
    </location>
</feature>
<dbReference type="EMBL" id="JARQWQ010000242">
    <property type="protein sequence ID" value="KAK2546918.1"/>
    <property type="molecule type" value="Genomic_DNA"/>
</dbReference>
<protein>
    <submittedName>
        <fullName evidence="2">Uncharacterized protein</fullName>
    </submittedName>
</protein>
<gene>
    <name evidence="2" type="ORF">P5673_033338</name>
</gene>
<keyword evidence="3" id="KW-1185">Reference proteome</keyword>
<keyword evidence="1" id="KW-0812">Transmembrane</keyword>
<evidence type="ECO:0000256" key="1">
    <source>
        <dbReference type="SAM" id="Phobius"/>
    </source>
</evidence>
<accession>A0AAD9UR98</accession>
<feature type="transmembrane region" description="Helical" evidence="1">
    <location>
        <begin position="39"/>
        <end position="58"/>
    </location>
</feature>
<feature type="non-terminal residue" evidence="2">
    <location>
        <position position="313"/>
    </location>
</feature>
<organism evidence="2 3">
    <name type="scientific">Acropora cervicornis</name>
    <name type="common">Staghorn coral</name>
    <dbReference type="NCBI Taxonomy" id="6130"/>
    <lineage>
        <taxon>Eukaryota</taxon>
        <taxon>Metazoa</taxon>
        <taxon>Cnidaria</taxon>
        <taxon>Anthozoa</taxon>
        <taxon>Hexacorallia</taxon>
        <taxon>Scleractinia</taxon>
        <taxon>Astrocoeniina</taxon>
        <taxon>Acroporidae</taxon>
        <taxon>Acropora</taxon>
    </lineage>
</organism>
<keyword evidence="1" id="KW-1133">Transmembrane helix</keyword>
<reference evidence="2" key="1">
    <citation type="journal article" date="2023" name="G3 (Bethesda)">
        <title>Whole genome assembly and annotation of the endangered Caribbean coral Acropora cervicornis.</title>
        <authorList>
            <person name="Selwyn J.D."/>
            <person name="Vollmer S.V."/>
        </authorList>
    </citation>
    <scope>NUCLEOTIDE SEQUENCE</scope>
    <source>
        <strain evidence="2">K2</strain>
    </source>
</reference>